<dbReference type="Gene3D" id="2.40.170.20">
    <property type="entry name" value="TonB-dependent receptor, beta-barrel domain"/>
    <property type="match status" value="1"/>
</dbReference>
<evidence type="ECO:0000259" key="15">
    <source>
        <dbReference type="Pfam" id="PF07715"/>
    </source>
</evidence>
<organism evidence="16 17">
    <name type="scientific">Sphingomonas caseinilyticus</name>
    <dbReference type="NCBI Taxonomy" id="2908205"/>
    <lineage>
        <taxon>Bacteria</taxon>
        <taxon>Pseudomonadati</taxon>
        <taxon>Pseudomonadota</taxon>
        <taxon>Alphaproteobacteria</taxon>
        <taxon>Sphingomonadales</taxon>
        <taxon>Sphingomonadaceae</taxon>
        <taxon>Sphingomonas</taxon>
    </lineage>
</organism>
<sequence length="1105" mass="119085">MRFSDNAKAGRSGLLLSASMAALVMGSPAFAQEVQSNQDDPSTLQSEVEAESGEDAQGPDCVANPNAAGCQTIVVTGSRIARPNLESPVPVTAISGDEFFETGQVSVGDVLNELPSLRSTFSQANSTRFLGTAGLNLLDLRGLGTVRTLVLQNGRRHVGGDVLSSGVTPDVNTIPTDLIERVDIVTGGNSAVYGSDAIAGVVNFILKDDYEGIQLRAQGGVSKYGDAGSYFISGLWGTNFADDRGNVAINAEYARQQEYFGAGRPYIASQDAFLVVDSDPAGAPNGSDGVPDRLFFRDIHSGSLTNQGAMRFGGTTAGNSCGVDPLGSFYPCFFVFNPDGTLVPATGERAGVTTGSFLGGNSENFRGGKQIQLSPQLDRYNINLISHFEITPAFVPFVEAKYSRTDTKGTGGSGPAFSQGATMTDPLQFFGGPNREQVRLDNPFLTPQARTVICAQRALSGQGCLDGSRVTIRENLLGLGARTEEAKRETYRIVGGVRGDFNDDWNYEVAVNYGQLKEKTKILGNLDIQRFLLAMDAVDQGKYNGGLNNGVPNGNIVCASQIDQNRAFGYWPWVYGTDPNADARLAADVAACTPINLAGGQFTQEQRDYLLLDSVAKGKTKQFNAVGFIAGDTSGFFNMWGGPISFVLGAEYRSDDLFYHQDDQVSLGYTFYNAIPTFEAEKSKVKEAFGEIRIPIVNDKPFLEELEISGAARVSDYSIGNTGTVWAYNASGVWSPVKGLRFRGNYGRSVRAPNQVELFSPFGQNFAPGFGDPCSSINIGSGSENRAANCASAGRPGGTDATINPSNDTTPAPNPAGPYDFRYSSSLEIRSGGNPNLEAEKSDSWTLGFVAQPTFLPGFSASVDYYNIKVKDVITGVTAQTIVNQCYDLAPGNPFCDLFERAPAGGANSGEQEFRILEGSLIQGPVNFAKLRAEGIDVEVAYRGQLFDIGRLETRFTYTHVLDLSQYLDPTDPDRKDVIVGKKGGELGDPEDAFNWNTSLQRGPMTFGYQMRYLAPMYLNTYEDFNSVQGRDPQNADYADQKKYPSVFYHDVRFAIDATKDFNFYMGIDNLTNKEPPLGATGIGGFSSVYDNRGRFFYAGAIAKF</sequence>
<evidence type="ECO:0000313" key="16">
    <source>
        <dbReference type="EMBL" id="MCL6697619.1"/>
    </source>
</evidence>
<feature type="region of interest" description="Disordered" evidence="12">
    <location>
        <begin position="786"/>
        <end position="817"/>
    </location>
</feature>
<dbReference type="InterPro" id="IPR010917">
    <property type="entry name" value="TonB_rcpt_CS"/>
</dbReference>
<feature type="short sequence motif" description="TonB C-terminal box" evidence="10">
    <location>
        <begin position="1088"/>
        <end position="1105"/>
    </location>
</feature>
<evidence type="ECO:0000256" key="3">
    <source>
        <dbReference type="ARBA" id="ARBA00022452"/>
    </source>
</evidence>
<reference evidence="16 17" key="1">
    <citation type="submission" date="2022-05" db="EMBL/GenBank/DDBJ databases">
        <authorList>
            <person name="Jo J.-H."/>
            <person name="Im W.-T."/>
        </authorList>
    </citation>
    <scope>NUCLEOTIDE SEQUENCE [LARGE SCALE GENOMIC DNA]</scope>
    <source>
        <strain evidence="16 17">NSE70-1</strain>
    </source>
</reference>
<evidence type="ECO:0000256" key="9">
    <source>
        <dbReference type="PROSITE-ProRule" id="PRU01360"/>
    </source>
</evidence>
<evidence type="ECO:0000313" key="17">
    <source>
        <dbReference type="Proteomes" id="UP001203410"/>
    </source>
</evidence>
<evidence type="ECO:0000256" key="11">
    <source>
        <dbReference type="RuleBase" id="RU003357"/>
    </source>
</evidence>
<dbReference type="PANTHER" id="PTHR47234">
    <property type="match status" value="1"/>
</dbReference>
<keyword evidence="2 9" id="KW-0813">Transport</keyword>
<dbReference type="InterPro" id="IPR039426">
    <property type="entry name" value="TonB-dep_rcpt-like"/>
</dbReference>
<evidence type="ECO:0000259" key="14">
    <source>
        <dbReference type="Pfam" id="PF00593"/>
    </source>
</evidence>
<dbReference type="InterPro" id="IPR036942">
    <property type="entry name" value="Beta-barrel_TonB_sf"/>
</dbReference>
<evidence type="ECO:0000256" key="1">
    <source>
        <dbReference type="ARBA" id="ARBA00004571"/>
    </source>
</evidence>
<comment type="similarity">
    <text evidence="9 11">Belongs to the TonB-dependent receptor family.</text>
</comment>
<dbReference type="PANTHER" id="PTHR47234:SF2">
    <property type="entry name" value="TONB-DEPENDENT RECEPTOR"/>
    <property type="match status" value="1"/>
</dbReference>
<evidence type="ECO:0000256" key="4">
    <source>
        <dbReference type="ARBA" id="ARBA00022692"/>
    </source>
</evidence>
<feature type="compositionally biased region" description="Polar residues" evidence="12">
    <location>
        <begin position="801"/>
        <end position="811"/>
    </location>
</feature>
<dbReference type="RefSeq" id="WP_249902981.1">
    <property type="nucleotide sequence ID" value="NZ_JAMGBA010000001.1"/>
</dbReference>
<keyword evidence="16" id="KW-0675">Receptor</keyword>
<evidence type="ECO:0000256" key="13">
    <source>
        <dbReference type="SAM" id="SignalP"/>
    </source>
</evidence>
<dbReference type="Gene3D" id="2.170.130.10">
    <property type="entry name" value="TonB-dependent receptor, plug domain"/>
    <property type="match status" value="1"/>
</dbReference>
<feature type="domain" description="TonB-dependent receptor-like beta-barrel" evidence="14">
    <location>
        <begin position="500"/>
        <end position="1071"/>
    </location>
</feature>
<comment type="subcellular location">
    <subcellularLocation>
        <location evidence="1 9">Cell outer membrane</location>
        <topology evidence="1 9">Multi-pass membrane protein</topology>
    </subcellularLocation>
</comment>
<evidence type="ECO:0000256" key="6">
    <source>
        <dbReference type="ARBA" id="ARBA00023077"/>
    </source>
</evidence>
<evidence type="ECO:0000256" key="2">
    <source>
        <dbReference type="ARBA" id="ARBA00022448"/>
    </source>
</evidence>
<evidence type="ECO:0000256" key="10">
    <source>
        <dbReference type="PROSITE-ProRule" id="PRU10144"/>
    </source>
</evidence>
<keyword evidence="7 9" id="KW-0472">Membrane</keyword>
<feature type="signal peptide" evidence="13">
    <location>
        <begin position="1"/>
        <end position="31"/>
    </location>
</feature>
<feature type="domain" description="TonB-dependent receptor plug" evidence="15">
    <location>
        <begin position="85"/>
        <end position="201"/>
    </location>
</feature>
<dbReference type="InterPro" id="IPR000531">
    <property type="entry name" value="Beta-barrel_TonB"/>
</dbReference>
<evidence type="ECO:0000256" key="5">
    <source>
        <dbReference type="ARBA" id="ARBA00022729"/>
    </source>
</evidence>
<dbReference type="PROSITE" id="PS52016">
    <property type="entry name" value="TONB_DEPENDENT_REC_3"/>
    <property type="match status" value="1"/>
</dbReference>
<dbReference type="InterPro" id="IPR037066">
    <property type="entry name" value="Plug_dom_sf"/>
</dbReference>
<dbReference type="Pfam" id="PF07715">
    <property type="entry name" value="Plug"/>
    <property type="match status" value="1"/>
</dbReference>
<keyword evidence="8 9" id="KW-0998">Cell outer membrane</keyword>
<dbReference type="SUPFAM" id="SSF56935">
    <property type="entry name" value="Porins"/>
    <property type="match status" value="1"/>
</dbReference>
<feature type="compositionally biased region" description="Polar residues" evidence="12">
    <location>
        <begin position="35"/>
        <end position="46"/>
    </location>
</feature>
<evidence type="ECO:0000256" key="12">
    <source>
        <dbReference type="SAM" id="MobiDB-lite"/>
    </source>
</evidence>
<evidence type="ECO:0000256" key="7">
    <source>
        <dbReference type="ARBA" id="ARBA00023136"/>
    </source>
</evidence>
<evidence type="ECO:0000256" key="8">
    <source>
        <dbReference type="ARBA" id="ARBA00023237"/>
    </source>
</evidence>
<keyword evidence="6 11" id="KW-0798">TonB box</keyword>
<feature type="chain" id="PRO_5046702469" evidence="13">
    <location>
        <begin position="32"/>
        <end position="1105"/>
    </location>
</feature>
<dbReference type="InterPro" id="IPR012910">
    <property type="entry name" value="Plug_dom"/>
</dbReference>
<keyword evidence="3 9" id="KW-1134">Transmembrane beta strand</keyword>
<comment type="caution">
    <text evidence="16">The sequence shown here is derived from an EMBL/GenBank/DDBJ whole genome shotgun (WGS) entry which is preliminary data.</text>
</comment>
<dbReference type="Pfam" id="PF00593">
    <property type="entry name" value="TonB_dep_Rec_b-barrel"/>
    <property type="match status" value="1"/>
</dbReference>
<feature type="region of interest" description="Disordered" evidence="12">
    <location>
        <begin position="35"/>
        <end position="60"/>
    </location>
</feature>
<accession>A0ABT0RRS2</accession>
<protein>
    <submittedName>
        <fullName evidence="16">TonB-dependent receptor</fullName>
    </submittedName>
</protein>
<name>A0ABT0RRS2_9SPHN</name>
<dbReference type="Proteomes" id="UP001203410">
    <property type="component" value="Unassembled WGS sequence"/>
</dbReference>
<keyword evidence="4 9" id="KW-0812">Transmembrane</keyword>
<keyword evidence="5 13" id="KW-0732">Signal</keyword>
<proteinExistence type="inferred from homology"/>
<gene>
    <name evidence="16" type="ORF">LZ496_02315</name>
</gene>
<dbReference type="PROSITE" id="PS01156">
    <property type="entry name" value="TONB_DEPENDENT_REC_2"/>
    <property type="match status" value="1"/>
</dbReference>
<dbReference type="EMBL" id="JAMGBA010000001">
    <property type="protein sequence ID" value="MCL6697619.1"/>
    <property type="molecule type" value="Genomic_DNA"/>
</dbReference>
<keyword evidence="17" id="KW-1185">Reference proteome</keyword>